<dbReference type="GO" id="GO:0006869">
    <property type="term" value="P:lipid transport"/>
    <property type="evidence" value="ECO:0007669"/>
    <property type="project" value="UniProtKB-KW"/>
</dbReference>
<keyword evidence="3" id="KW-0813">Transport</keyword>
<name>A0A814UVQ3_ADIRI</name>
<proteinExistence type="predicted"/>
<evidence type="ECO:0000256" key="8">
    <source>
        <dbReference type="ARBA" id="ARBA00023121"/>
    </source>
</evidence>
<keyword evidence="9 10" id="KW-0472">Membrane</keyword>
<evidence type="ECO:0000256" key="2">
    <source>
        <dbReference type="ARBA" id="ARBA00004586"/>
    </source>
</evidence>
<dbReference type="PANTHER" id="PTHR13466">
    <property type="entry name" value="TEX2 PROTEIN-RELATED"/>
    <property type="match status" value="1"/>
</dbReference>
<dbReference type="Pfam" id="PF15795">
    <property type="entry name" value="Spec3"/>
    <property type="match status" value="1"/>
</dbReference>
<evidence type="ECO:0000256" key="4">
    <source>
        <dbReference type="ARBA" id="ARBA00022692"/>
    </source>
</evidence>
<comment type="caution">
    <text evidence="12">The sequence shown here is derived from an EMBL/GenBank/DDBJ whole genome shotgun (WGS) entry which is preliminary data.</text>
</comment>
<protein>
    <recommendedName>
        <fullName evidence="11">SMP-LTD domain-containing protein</fullName>
    </recommendedName>
</protein>
<dbReference type="GO" id="GO:0005789">
    <property type="term" value="C:endoplasmic reticulum membrane"/>
    <property type="evidence" value="ECO:0007669"/>
    <property type="project" value="UniProtKB-SubCell"/>
</dbReference>
<dbReference type="PROSITE" id="PS51847">
    <property type="entry name" value="SMP"/>
    <property type="match status" value="1"/>
</dbReference>
<comment type="subcellular location">
    <subcellularLocation>
        <location evidence="2">Endoplasmic reticulum membrane</location>
    </subcellularLocation>
    <subcellularLocation>
        <location evidence="1">Membrane</location>
        <topology evidence="1">Multi-pass membrane protein</topology>
    </subcellularLocation>
</comment>
<evidence type="ECO:0000256" key="5">
    <source>
        <dbReference type="ARBA" id="ARBA00022824"/>
    </source>
</evidence>
<evidence type="ECO:0000256" key="10">
    <source>
        <dbReference type="SAM" id="Phobius"/>
    </source>
</evidence>
<keyword evidence="7" id="KW-0445">Lipid transport</keyword>
<gene>
    <name evidence="12" type="ORF">EDS130_LOCUS24181</name>
</gene>
<dbReference type="OrthoDB" id="361532at2759"/>
<feature type="transmembrane region" description="Helical" evidence="10">
    <location>
        <begin position="39"/>
        <end position="63"/>
    </location>
</feature>
<dbReference type="GO" id="GO:0008289">
    <property type="term" value="F:lipid binding"/>
    <property type="evidence" value="ECO:0007669"/>
    <property type="project" value="UniProtKB-KW"/>
</dbReference>
<evidence type="ECO:0000256" key="3">
    <source>
        <dbReference type="ARBA" id="ARBA00022448"/>
    </source>
</evidence>
<dbReference type="AlphaFoldDB" id="A0A814UVQ3"/>
<evidence type="ECO:0000313" key="12">
    <source>
        <dbReference type="EMBL" id="CAF1179906.1"/>
    </source>
</evidence>
<feature type="transmembrane region" description="Helical" evidence="10">
    <location>
        <begin position="687"/>
        <end position="709"/>
    </location>
</feature>
<reference evidence="12" key="1">
    <citation type="submission" date="2021-02" db="EMBL/GenBank/DDBJ databases">
        <authorList>
            <person name="Nowell W R."/>
        </authorList>
    </citation>
    <scope>NUCLEOTIDE SEQUENCE</scope>
</reference>
<keyword evidence="5" id="KW-0256">Endoplasmic reticulum</keyword>
<dbReference type="EMBL" id="CAJNOJ010000136">
    <property type="protein sequence ID" value="CAF1179906.1"/>
    <property type="molecule type" value="Genomic_DNA"/>
</dbReference>
<keyword evidence="4 10" id="KW-0812">Transmembrane</keyword>
<dbReference type="InterPro" id="IPR031468">
    <property type="entry name" value="SMP_LBD"/>
</dbReference>
<dbReference type="Proteomes" id="UP000663852">
    <property type="component" value="Unassembled WGS sequence"/>
</dbReference>
<dbReference type="CDD" id="cd21675">
    <property type="entry name" value="SMP_TEX2"/>
    <property type="match status" value="1"/>
</dbReference>
<keyword evidence="6 10" id="KW-1133">Transmembrane helix</keyword>
<evidence type="ECO:0000256" key="7">
    <source>
        <dbReference type="ARBA" id="ARBA00023055"/>
    </source>
</evidence>
<evidence type="ECO:0000313" key="13">
    <source>
        <dbReference type="Proteomes" id="UP000663852"/>
    </source>
</evidence>
<dbReference type="PANTHER" id="PTHR13466:SF0">
    <property type="entry name" value="SMP-LTD DOMAIN-CONTAINING PROTEIN"/>
    <property type="match status" value="1"/>
</dbReference>
<organism evidence="12 13">
    <name type="scientific">Adineta ricciae</name>
    <name type="common">Rotifer</name>
    <dbReference type="NCBI Taxonomy" id="249248"/>
    <lineage>
        <taxon>Eukaryota</taxon>
        <taxon>Metazoa</taxon>
        <taxon>Spiralia</taxon>
        <taxon>Gnathifera</taxon>
        <taxon>Rotifera</taxon>
        <taxon>Eurotatoria</taxon>
        <taxon>Bdelloidea</taxon>
        <taxon>Adinetida</taxon>
        <taxon>Adinetidae</taxon>
        <taxon>Adineta</taxon>
    </lineage>
</organism>
<dbReference type="InterPro" id="IPR026673">
    <property type="entry name" value="SPEC3/Stum"/>
</dbReference>
<keyword evidence="8" id="KW-0446">Lipid-binding</keyword>
<evidence type="ECO:0000256" key="9">
    <source>
        <dbReference type="ARBA" id="ARBA00023136"/>
    </source>
</evidence>
<feature type="transmembrane region" description="Helical" evidence="10">
    <location>
        <begin position="648"/>
        <end position="675"/>
    </location>
</feature>
<evidence type="ECO:0000256" key="1">
    <source>
        <dbReference type="ARBA" id="ARBA00004141"/>
    </source>
</evidence>
<accession>A0A814UVQ3</accession>
<evidence type="ECO:0000256" key="6">
    <source>
        <dbReference type="ARBA" id="ARBA00022989"/>
    </source>
</evidence>
<feature type="domain" description="SMP-LTD" evidence="11">
    <location>
        <begin position="292"/>
        <end position="521"/>
    </location>
</feature>
<evidence type="ECO:0000259" key="11">
    <source>
        <dbReference type="PROSITE" id="PS51847"/>
    </source>
</evidence>
<sequence length="814" mass="95127">MISDKIRRFIRYWVSKLEIKTIRDHHGYSCKRVWLSMDFVVFFSHLFICLIGILISIPFAFLLTRIFTLKTTNKQLHRISSLLFSFKAAKSDILTIPSEKLSCSTVWMFGVIVTRTKVSNRDKPQLIYLKLYNQYLLIHFTSKHLKNINQLTRHRVTFSEVMIFDLFQAKIHLKLPQVNRSKYWSIKSPIVITHLHLFDEYGIEKRKKSSYHSQKPTSPWLFSTNSTIQNTTTSFIDLIEHEFHSQKHISSDITKQTTLSSTSLHDKPWRGLLKTFTERISLFSSKQTDKQNEYFLSLINFLISRCTINFYENPHVRHYLKSKLGHELKHLKLPYYIHWIRLSHFSFDNTYPTIENIKQVWFNQNGLWTSMNLTYQGNISIEFTIQLNLLQKQVDSNTRSLWFQRIFHFHDDLQVLEKVTRKILTITINIRSINGVLLLNIPSPPSDRLWFGFEDLPEIDFDVDHQHIPSDRSQSSLNAKTDLNKQLNQLQKTINHLLSQWIKKQIYKECVLPNMYDVCMKWCNNPLEENESLYLKESPINHLRWLNDNDSSKDFHVYRDQSAERVFLIAYYDFFEYSTTMSMSSPQIIFDEARSLTPDPTHPANRTPRRSHVSISSSKRASMNVGASNSNKTKQGMFRRAVPQMPRVLAFICFALNLVLPGTGTLVSAFAVFCCGKHDYEKNIVAFFYNILAAILQISTIFLLVGWIWSIRWGILFVQLSSLPTSILSSALKKVIHEYGYNQIGNAILLIMDQMKDDDEENASGNKNAMAQSIPFYVRRQSSVDTHMQPFLTQMVAPRVPPLLEDKHELDSTQ</sequence>